<dbReference type="Gene3D" id="3.30.750.140">
    <property type="match status" value="1"/>
</dbReference>
<feature type="region of interest" description="Disordered" evidence="1">
    <location>
        <begin position="518"/>
        <end position="569"/>
    </location>
</feature>
<dbReference type="EMBL" id="CP022415">
    <property type="protein sequence ID" value="ASM74058.1"/>
    <property type="molecule type" value="Genomic_DNA"/>
</dbReference>
<proteinExistence type="predicted"/>
<gene>
    <name evidence="3" type="ORF">SULPSESMR1_03282</name>
</gene>
<feature type="region of interest" description="Disordered" evidence="1">
    <location>
        <begin position="47"/>
        <end position="76"/>
    </location>
</feature>
<dbReference type="CDD" id="cd17470">
    <property type="entry name" value="T3SS_Flik_C"/>
    <property type="match status" value="1"/>
</dbReference>
<dbReference type="AlphaFoldDB" id="A0A221K4X8"/>
<feature type="region of interest" description="Disordered" evidence="1">
    <location>
        <begin position="303"/>
        <end position="329"/>
    </location>
</feature>
<keyword evidence="3" id="KW-0282">Flagellum</keyword>
<organism evidence="3 4">
    <name type="scientific">Pseudosulfitobacter pseudonitzschiae</name>
    <dbReference type="NCBI Taxonomy" id="1402135"/>
    <lineage>
        <taxon>Bacteria</taxon>
        <taxon>Pseudomonadati</taxon>
        <taxon>Pseudomonadota</taxon>
        <taxon>Alphaproteobacteria</taxon>
        <taxon>Rhodobacterales</taxon>
        <taxon>Roseobacteraceae</taxon>
        <taxon>Pseudosulfitobacter</taxon>
    </lineage>
</organism>
<feature type="domain" description="Flagellar hook-length control protein-like C-terminal" evidence="2">
    <location>
        <begin position="456"/>
        <end position="527"/>
    </location>
</feature>
<dbReference type="Proteomes" id="UP000199754">
    <property type="component" value="Chromosome"/>
</dbReference>
<evidence type="ECO:0000259" key="2">
    <source>
        <dbReference type="Pfam" id="PF02120"/>
    </source>
</evidence>
<dbReference type="Pfam" id="PF02120">
    <property type="entry name" value="Flg_hook"/>
    <property type="match status" value="1"/>
</dbReference>
<name>A0A221K4X8_9RHOB</name>
<evidence type="ECO:0000256" key="1">
    <source>
        <dbReference type="SAM" id="MobiDB-lite"/>
    </source>
</evidence>
<keyword evidence="3" id="KW-0966">Cell projection</keyword>
<protein>
    <submittedName>
        <fullName evidence="3">Flagellar hook-length control protein FliK</fullName>
    </submittedName>
</protein>
<feature type="region of interest" description="Disordered" evidence="1">
    <location>
        <begin position="226"/>
        <end position="250"/>
    </location>
</feature>
<reference evidence="3 4" key="1">
    <citation type="submission" date="2017-07" db="EMBL/GenBank/DDBJ databases">
        <title>Genome Sequence of Sulfitobacter pseudonitzschiae Strain SMR1 Isolated from a culture of the Diatom Skeletonema marinoi.</title>
        <authorList>
            <person name="Topel M."/>
            <person name="Pinder M.I.M."/>
            <person name="Johansson O.N."/>
            <person name="Kourtchenko O."/>
            <person name="Godhe A."/>
            <person name="Clarke A.K."/>
        </authorList>
    </citation>
    <scope>NUCLEOTIDE SEQUENCE [LARGE SCALE GENOMIC DNA]</scope>
    <source>
        <strain evidence="3 4">SMR1</strain>
    </source>
</reference>
<feature type="region of interest" description="Disordered" evidence="1">
    <location>
        <begin position="378"/>
        <end position="397"/>
    </location>
</feature>
<dbReference type="InterPro" id="IPR021136">
    <property type="entry name" value="Flagellar_hook_control-like_C"/>
</dbReference>
<dbReference type="KEGG" id="spse:SULPSESMR1_03282"/>
<keyword evidence="3" id="KW-0969">Cilium</keyword>
<feature type="compositionally biased region" description="Polar residues" evidence="1">
    <location>
        <begin position="303"/>
        <end position="321"/>
    </location>
</feature>
<accession>A0A221K4X8</accession>
<dbReference type="InterPro" id="IPR038610">
    <property type="entry name" value="FliK-like_C_sf"/>
</dbReference>
<evidence type="ECO:0000313" key="4">
    <source>
        <dbReference type="Proteomes" id="UP000199754"/>
    </source>
</evidence>
<dbReference type="OrthoDB" id="7203912at2"/>
<evidence type="ECO:0000313" key="3">
    <source>
        <dbReference type="EMBL" id="ASM74058.1"/>
    </source>
</evidence>
<feature type="compositionally biased region" description="Polar residues" evidence="1">
    <location>
        <begin position="380"/>
        <end position="394"/>
    </location>
</feature>
<keyword evidence="4" id="KW-1185">Reference proteome</keyword>
<sequence length="569" mass="59996">MQLFPLIQTDTPSQHWSNPSTVVDPAISFAAAFELLASPITRNELELSALEPKEPTSETEEPIDSQSQENPAQPEDQAFSDIEMAPPVATHLHVREPKEAVESKAAFPSQASLGMQLSANATLGAAKTASTRGSDSISPNVETTLPARAFVAGTSSITHANPAIAQSETAIKNSKEDATGTQATTLGLVRSSANPISAIIAAGLRPLAQSTQGITLTDAQVNNLTLSPSQASHSTPRDATGAHFQQTNIPPVQPASGLEPSAEVQMRVEISQASTTATRASQRLQPDTHAHNPLLMQLLNKPTASTPQTAEQITSGTSTPPSEEHTAPPHRGTVAALQQTTAPLDAHARRERHFDIHQVEKARSTSTAFRTNRAIPVAPSQAQIQSRITGSPSQPGGVLAELHSTEPDQILLAAESRLSSTHSASANGAPTMPAPQHLHATVAKQIADTLKTSSDRSIELTLSPAELGRVRMSLSTTDAGVSIIIHAERPETLDLMRRNIGELDREFTDMGYTDVDFAFSGGDGAQDQPDNPSGKGSGTTAPESPIVATHSDERQGALLSPDSAMDLRI</sequence>
<dbReference type="RefSeq" id="WP_157729031.1">
    <property type="nucleotide sequence ID" value="NZ_CP022415.1"/>
</dbReference>